<dbReference type="PROSITE" id="PS51257">
    <property type="entry name" value="PROKAR_LIPOPROTEIN"/>
    <property type="match status" value="1"/>
</dbReference>
<gene>
    <name evidence="3" type="ORF">LZC94_23880</name>
</gene>
<evidence type="ECO:0000256" key="1">
    <source>
        <dbReference type="ARBA" id="ARBA00022729"/>
    </source>
</evidence>
<dbReference type="InterPro" id="IPR028994">
    <property type="entry name" value="Integrin_alpha_N"/>
</dbReference>
<evidence type="ECO:0000256" key="2">
    <source>
        <dbReference type="SAM" id="MobiDB-lite"/>
    </source>
</evidence>
<dbReference type="EMBL" id="CP089984">
    <property type="protein sequence ID" value="WXB10915.1"/>
    <property type="molecule type" value="Genomic_DNA"/>
</dbReference>
<reference evidence="3 4" key="1">
    <citation type="submission" date="2021-12" db="EMBL/GenBank/DDBJ databases">
        <title>Discovery of the Pendulisporaceae a myxobacterial family with distinct sporulation behavior and unique specialized metabolism.</title>
        <authorList>
            <person name="Garcia R."/>
            <person name="Popoff A."/>
            <person name="Bader C.D."/>
            <person name="Loehr J."/>
            <person name="Walesch S."/>
            <person name="Walt C."/>
            <person name="Boldt J."/>
            <person name="Bunk B."/>
            <person name="Haeckl F.J.F.P.J."/>
            <person name="Gunesch A.P."/>
            <person name="Birkelbach J."/>
            <person name="Nuebel U."/>
            <person name="Pietschmann T."/>
            <person name="Bach T."/>
            <person name="Mueller R."/>
        </authorList>
    </citation>
    <scope>NUCLEOTIDE SEQUENCE [LARGE SCALE GENOMIC DNA]</scope>
    <source>
        <strain evidence="3 4">MSr11954</strain>
    </source>
</reference>
<proteinExistence type="predicted"/>
<dbReference type="Proteomes" id="UP001370348">
    <property type="component" value="Chromosome"/>
</dbReference>
<dbReference type="PANTHER" id="PTHR46580:SF2">
    <property type="entry name" value="MAM DOMAIN-CONTAINING PROTEIN"/>
    <property type="match status" value="1"/>
</dbReference>
<name>A0ABZ2LKI4_9BACT</name>
<dbReference type="Pfam" id="PF13517">
    <property type="entry name" value="FG-GAP_3"/>
    <property type="match status" value="1"/>
</dbReference>
<evidence type="ECO:0000313" key="4">
    <source>
        <dbReference type="Proteomes" id="UP001370348"/>
    </source>
</evidence>
<protein>
    <submittedName>
        <fullName evidence="3">VCBS repeat-containing protein</fullName>
    </submittedName>
</protein>
<evidence type="ECO:0000313" key="3">
    <source>
        <dbReference type="EMBL" id="WXB10915.1"/>
    </source>
</evidence>
<keyword evidence="4" id="KW-1185">Reference proteome</keyword>
<dbReference type="SUPFAM" id="SSF69318">
    <property type="entry name" value="Integrin alpha N-terminal domain"/>
    <property type="match status" value="2"/>
</dbReference>
<dbReference type="RefSeq" id="WP_394820531.1">
    <property type="nucleotide sequence ID" value="NZ_CP089984.1"/>
</dbReference>
<feature type="region of interest" description="Disordered" evidence="2">
    <location>
        <begin position="313"/>
        <end position="333"/>
    </location>
</feature>
<keyword evidence="1" id="KW-0732">Signal</keyword>
<sequence>MNIQRLGVALIAAMASVSSCRTLPDTGTCGNGIVEVALGEDCDGAATLPGTVCNAACHFSCAPKPEGAAADASSEPATFACPGGYFCGLADNTCRAPSGQFVALESTIPSDAHRVEVADVDDDGFKDLIATSAGLTRVRFSKVDGFNAFADIPNAGAAAPLVTPLTPDSARRPAYLLFPTGQIAIWKGLRDRNLEAIPYPTAVFGGATDGLRVVFLDSHRQIGGALSPGDETFLFAPRSGAGSPAIVLQQGSALTPLQLLRGGASVLAGEVQVGDVDNDPERCPDMVYAFQRRAIGANEPGVELFRPCTAMPDGKPPASPASAPGPVVRFPPVPEQPKDRFVVGNRGVLLADINGDDKLDILVHAEVDTDIANDRRPRVLVAYGAGNGQFRSKPPGDASGIDGIASPLDIDFRRSGDGDDDIFPLAAGQVTAGDSICDFVLPKRVLLRTPRLGTPGSDGGSSDVLVQEIPGPPDLPWQEARIGNFNGDGAVDVVAGSSRTLDFYAGTSQPTVMTPFSHPVLNGAKHFAVGDFDGDQALDVAFASGNEVLAAFGAGRGGPSAPVSLGRFPAVPNRSAIQHLSAGVAPGTLGGPPDGLADLAVVGLQAGEPNLEPDSQFVSMLGGSVHRKLISPFQLHIEGRPNSAARSLMAAAGSFSVGDAHPDIAALGTASPESGGAFTLWNIPLTGDARVITGQVTSARFPLDRPRKLDWKLSVMAALDLDPAGSGPALDEVVIVAPPMSGSDEGSDVTDAGMLAVARLTEGAWVAQSVIDIGGGIGASRSDFRWKVRAADIDDDGAKDLIVLFEDKTEPKLRIFFNTRTGQLGNPIAIDLKGEDILDCTWLHADERSRDPNKTDLAVLARKRGDIGDERGASSRASAVYLFKTDREKRAFLPPVRVDDPASSALRIDPGATSTFRGSIGAGDIDGDGIDDILVATGTRLVVYKGKPR</sequence>
<dbReference type="PANTHER" id="PTHR46580">
    <property type="entry name" value="SENSOR KINASE-RELATED"/>
    <property type="match status" value="1"/>
</dbReference>
<dbReference type="InterPro" id="IPR013517">
    <property type="entry name" value="FG-GAP"/>
</dbReference>
<accession>A0ABZ2LKI4</accession>
<organism evidence="3 4">
    <name type="scientific">Pendulispora albinea</name>
    <dbReference type="NCBI Taxonomy" id="2741071"/>
    <lineage>
        <taxon>Bacteria</taxon>
        <taxon>Pseudomonadati</taxon>
        <taxon>Myxococcota</taxon>
        <taxon>Myxococcia</taxon>
        <taxon>Myxococcales</taxon>
        <taxon>Sorangiineae</taxon>
        <taxon>Pendulisporaceae</taxon>
        <taxon>Pendulispora</taxon>
    </lineage>
</organism>